<comment type="caution">
    <text evidence="4">The sequence shown here is derived from an EMBL/GenBank/DDBJ whole genome shotgun (WGS) entry which is preliminary data.</text>
</comment>
<dbReference type="InterPro" id="IPR050109">
    <property type="entry name" value="HTH-type_TetR-like_transc_reg"/>
</dbReference>
<keyword evidence="1 2" id="KW-0238">DNA-binding</keyword>
<reference evidence="4 5" key="1">
    <citation type="journal article" date="2021" name="Sci. Rep.">
        <title>The distribution of antibiotic resistance genes in chicken gut microbiota commensals.</title>
        <authorList>
            <person name="Juricova H."/>
            <person name="Matiasovicova J."/>
            <person name="Kubasova T."/>
            <person name="Cejkova D."/>
            <person name="Rychlik I."/>
        </authorList>
    </citation>
    <scope>NUCLEOTIDE SEQUENCE [LARGE SCALE GENOMIC DNA]</scope>
    <source>
        <strain evidence="4 5">An411</strain>
    </source>
</reference>
<keyword evidence="5" id="KW-1185">Reference proteome</keyword>
<protein>
    <submittedName>
        <fullName evidence="4">TetR/AcrR family transcriptional regulator</fullName>
    </submittedName>
</protein>
<dbReference type="EMBL" id="JACSNX010000004">
    <property type="protein sequence ID" value="MBM6850760.1"/>
    <property type="molecule type" value="Genomic_DNA"/>
</dbReference>
<dbReference type="PRINTS" id="PR00455">
    <property type="entry name" value="HTHTETR"/>
</dbReference>
<dbReference type="Proteomes" id="UP000719500">
    <property type="component" value="Unassembled WGS sequence"/>
</dbReference>
<evidence type="ECO:0000259" key="3">
    <source>
        <dbReference type="PROSITE" id="PS50977"/>
    </source>
</evidence>
<evidence type="ECO:0000256" key="1">
    <source>
        <dbReference type="ARBA" id="ARBA00023125"/>
    </source>
</evidence>
<dbReference type="PANTHER" id="PTHR30055">
    <property type="entry name" value="HTH-TYPE TRANSCRIPTIONAL REGULATOR RUTR"/>
    <property type="match status" value="1"/>
</dbReference>
<dbReference type="PROSITE" id="PS50977">
    <property type="entry name" value="HTH_TETR_2"/>
    <property type="match status" value="1"/>
</dbReference>
<dbReference type="Gene3D" id="1.10.357.10">
    <property type="entry name" value="Tetracycline Repressor, domain 2"/>
    <property type="match status" value="1"/>
</dbReference>
<dbReference type="InterPro" id="IPR009057">
    <property type="entry name" value="Homeodomain-like_sf"/>
</dbReference>
<feature type="domain" description="HTH tetR-type" evidence="3">
    <location>
        <begin position="8"/>
        <end position="68"/>
    </location>
</feature>
<evidence type="ECO:0000313" key="5">
    <source>
        <dbReference type="Proteomes" id="UP000719500"/>
    </source>
</evidence>
<dbReference type="Pfam" id="PF00440">
    <property type="entry name" value="TetR_N"/>
    <property type="match status" value="1"/>
</dbReference>
<dbReference type="RefSeq" id="WP_204803082.1">
    <property type="nucleotide sequence ID" value="NZ_JACSNX010000004.1"/>
</dbReference>
<dbReference type="PANTHER" id="PTHR30055:SF146">
    <property type="entry name" value="HTH-TYPE TRANSCRIPTIONAL DUAL REGULATOR CECR"/>
    <property type="match status" value="1"/>
</dbReference>
<evidence type="ECO:0000313" key="4">
    <source>
        <dbReference type="EMBL" id="MBM6850760.1"/>
    </source>
</evidence>
<dbReference type="SUPFAM" id="SSF46689">
    <property type="entry name" value="Homeodomain-like"/>
    <property type="match status" value="1"/>
</dbReference>
<dbReference type="InterPro" id="IPR001647">
    <property type="entry name" value="HTH_TetR"/>
</dbReference>
<feature type="DNA-binding region" description="H-T-H motif" evidence="2">
    <location>
        <begin position="31"/>
        <end position="50"/>
    </location>
</feature>
<sequence>MRVSKAPEVRRQEILETAMKLFTEKGYEATSMRDIAQACGVVAGLCYRYFDSKQKLFQEATEAYVEECCGLIRRTLGDETLSLSQKLDRLYGTMGEEADFRYHGFFHQAGNEDFHQQLSLRLCQRMAPLLREALAQEEQRTGRRFRDPETLIAFVTYGQIPLLSASETPRRETLDRVRHYIDLLLEAELQA</sequence>
<name>A0ABS2FV42_9FIRM</name>
<evidence type="ECO:0000256" key="2">
    <source>
        <dbReference type="PROSITE-ProRule" id="PRU00335"/>
    </source>
</evidence>
<accession>A0ABS2FV42</accession>
<proteinExistence type="predicted"/>
<gene>
    <name evidence="4" type="ORF">H9X91_04820</name>
</gene>
<organism evidence="4 5">
    <name type="scientific">Oscillibacter valericigenes</name>
    <dbReference type="NCBI Taxonomy" id="351091"/>
    <lineage>
        <taxon>Bacteria</taxon>
        <taxon>Bacillati</taxon>
        <taxon>Bacillota</taxon>
        <taxon>Clostridia</taxon>
        <taxon>Eubacteriales</taxon>
        <taxon>Oscillospiraceae</taxon>
        <taxon>Oscillibacter</taxon>
    </lineage>
</organism>